<comment type="caution">
    <text evidence="2">The sequence shown here is derived from an EMBL/GenBank/DDBJ whole genome shotgun (WGS) entry which is preliminary data.</text>
</comment>
<evidence type="ECO:0000313" key="2">
    <source>
        <dbReference type="EMBL" id="MDT7839724.1"/>
    </source>
</evidence>
<organism evidence="2 3">
    <name type="scientific">Streptomyces justiciae</name>
    <dbReference type="NCBI Taxonomy" id="2780140"/>
    <lineage>
        <taxon>Bacteria</taxon>
        <taxon>Bacillati</taxon>
        <taxon>Actinomycetota</taxon>
        <taxon>Actinomycetes</taxon>
        <taxon>Kitasatosporales</taxon>
        <taxon>Streptomycetaceae</taxon>
        <taxon>Streptomyces</taxon>
    </lineage>
</organism>
<dbReference type="SUPFAM" id="SSF50199">
    <property type="entry name" value="Staphylococcal nuclease"/>
    <property type="match status" value="1"/>
</dbReference>
<dbReference type="InterPro" id="IPR016071">
    <property type="entry name" value="Staphylococal_nuclease_OB-fold"/>
</dbReference>
<name>A0ABU3LKF4_9ACTN</name>
<accession>A0ABU3LKF4</accession>
<dbReference type="InterPro" id="IPR035437">
    <property type="entry name" value="SNase_OB-fold_sf"/>
</dbReference>
<dbReference type="RefSeq" id="WP_314197751.1">
    <property type="nucleotide sequence ID" value="NZ_JAVTLL010000002.1"/>
</dbReference>
<dbReference type="Pfam" id="PF00565">
    <property type="entry name" value="SNase"/>
    <property type="match status" value="1"/>
</dbReference>
<dbReference type="Gene3D" id="2.40.50.90">
    <property type="match status" value="1"/>
</dbReference>
<dbReference type="EMBL" id="JAVTLL010000002">
    <property type="protein sequence ID" value="MDT7839724.1"/>
    <property type="molecule type" value="Genomic_DNA"/>
</dbReference>
<dbReference type="Proteomes" id="UP001257948">
    <property type="component" value="Unassembled WGS sequence"/>
</dbReference>
<gene>
    <name evidence="2" type="ORF">RQC66_03155</name>
</gene>
<keyword evidence="3" id="KW-1185">Reference proteome</keyword>
<feature type="domain" description="TNase-like" evidence="1">
    <location>
        <begin position="50"/>
        <end position="190"/>
    </location>
</feature>
<protein>
    <submittedName>
        <fullName evidence="2">Nuclease</fullName>
    </submittedName>
</protein>
<evidence type="ECO:0000259" key="1">
    <source>
        <dbReference type="Pfam" id="PF00565"/>
    </source>
</evidence>
<proteinExistence type="predicted"/>
<evidence type="ECO:0000313" key="3">
    <source>
        <dbReference type="Proteomes" id="UP001257948"/>
    </source>
</evidence>
<reference evidence="3" key="1">
    <citation type="submission" date="2023-07" db="EMBL/GenBank/DDBJ databases">
        <title>Draft genome sequence of the endophytic actinobacterium Streptomyces justiciae WPN32, a potential antibiotic producer.</title>
        <authorList>
            <person name="Yasawong M."/>
            <person name="Pana W."/>
            <person name="Ganta P."/>
            <person name="Santapan N."/>
            <person name="Songngamsuk T."/>
            <person name="Phatcharaharikarn M."/>
            <person name="Kerdtoob S."/>
            <person name="Nantapong N."/>
        </authorList>
    </citation>
    <scope>NUCLEOTIDE SEQUENCE [LARGE SCALE GENOMIC DNA]</scope>
    <source>
        <strain evidence="3">WPN32</strain>
    </source>
</reference>
<sequence>MPMLLIQGSFHLKDTQPDGDTVHFLADNVDDWSLVGGNNPVQLTGTDHAKLRLEGIDALETHYHGAHQPLKHGHDAAKELLKWLGFTNVQRDANETVTASTPVSTPGYILTRGADLHGRVIALVGRGTPPGTSGTDISVGVPELRKTANHHLASAGLVYPTFYRSLFKDLRDELTQVAQQAQAAGKGLWPDDETTSGVKITGLSSITDDAVIVPKLFRRLVDYLKLNMALTCFPAYLAGMEDLVTVLSTGERFTDMHTLVEVTNGNTLRMTRPVDDLLFDEK</sequence>